<gene>
    <name evidence="2" type="ORF">K8I29_07205</name>
</gene>
<dbReference type="EMBL" id="JAIOIV010000060">
    <property type="protein sequence ID" value="MBZ0155989.1"/>
    <property type="molecule type" value="Genomic_DNA"/>
</dbReference>
<name>A0A953LZT1_9BACT</name>
<evidence type="ECO:0000313" key="3">
    <source>
        <dbReference type="Proteomes" id="UP000705867"/>
    </source>
</evidence>
<feature type="region of interest" description="Disordered" evidence="1">
    <location>
        <begin position="37"/>
        <end position="59"/>
    </location>
</feature>
<dbReference type="Gene3D" id="1.10.150.320">
    <property type="entry name" value="Photosystem II 12 kDa extrinsic protein"/>
    <property type="match status" value="1"/>
</dbReference>
<dbReference type="AlphaFoldDB" id="A0A953LZT1"/>
<comment type="caution">
    <text evidence="2">The sequence shown here is derived from an EMBL/GenBank/DDBJ whole genome shotgun (WGS) entry which is preliminary data.</text>
</comment>
<accession>A0A953LZT1</accession>
<sequence>MNSVEPAVRTAAVLMIVMLSLVGAAARDPLELSGASGIAGGLDEEPVKTPFAKPPSKIDINTAGRETLERLPGVTPDIARKIIAGRPYSSVNDMLRAGISSVTVQRIAPMVYAGPVPVRPGERRQKCQQSCEQGLITG</sequence>
<reference evidence="2" key="2">
    <citation type="submission" date="2021-08" db="EMBL/GenBank/DDBJ databases">
        <authorList>
            <person name="Dalcin Martins P."/>
        </authorList>
    </citation>
    <scope>NUCLEOTIDE SEQUENCE</scope>
    <source>
        <strain evidence="2">MAG_39</strain>
    </source>
</reference>
<dbReference type="Proteomes" id="UP000705867">
    <property type="component" value="Unassembled WGS sequence"/>
</dbReference>
<proteinExistence type="predicted"/>
<organism evidence="2 3">
    <name type="scientific">Candidatus Nitrobium versatile</name>
    <dbReference type="NCBI Taxonomy" id="2884831"/>
    <lineage>
        <taxon>Bacteria</taxon>
        <taxon>Pseudomonadati</taxon>
        <taxon>Nitrospirota</taxon>
        <taxon>Nitrospiria</taxon>
        <taxon>Nitrospirales</taxon>
        <taxon>Nitrospiraceae</taxon>
        <taxon>Candidatus Nitrobium</taxon>
    </lineage>
</organism>
<dbReference type="Pfam" id="PF12836">
    <property type="entry name" value="HHH_3"/>
    <property type="match status" value="1"/>
</dbReference>
<dbReference type="SUPFAM" id="SSF81585">
    <property type="entry name" value="PsbU/PolX domain-like"/>
    <property type="match status" value="1"/>
</dbReference>
<evidence type="ECO:0000256" key="1">
    <source>
        <dbReference type="SAM" id="MobiDB-lite"/>
    </source>
</evidence>
<protein>
    <submittedName>
        <fullName evidence="2">Helix-hairpin-helix domain-containing protein</fullName>
    </submittedName>
</protein>
<evidence type="ECO:0000313" key="2">
    <source>
        <dbReference type="EMBL" id="MBZ0155989.1"/>
    </source>
</evidence>
<reference evidence="2" key="1">
    <citation type="journal article" date="2021" name="bioRxiv">
        <title>Unraveling nitrogen, sulfur and carbon metabolic pathways and microbial community transcriptional responses to substrate deprivation and toxicity stresses in a bioreactor mimicking anoxic brackish coastal sediment conditions.</title>
        <authorList>
            <person name="Martins P.D."/>
            <person name="Echeveste M.J."/>
            <person name="Arshad A."/>
            <person name="Kurth J."/>
            <person name="Ouboter H."/>
            <person name="Jetten M.S.M."/>
            <person name="Welte C.U."/>
        </authorList>
    </citation>
    <scope>NUCLEOTIDE SEQUENCE</scope>
    <source>
        <strain evidence="2">MAG_39</strain>
    </source>
</reference>